<keyword evidence="5" id="KW-0808">Transferase</keyword>
<accession>A0A7K3NHD9</accession>
<dbReference type="GO" id="GO:0005524">
    <property type="term" value="F:ATP binding"/>
    <property type="evidence" value="ECO:0007669"/>
    <property type="project" value="UniProtKB-KW"/>
</dbReference>
<evidence type="ECO:0000259" key="11">
    <source>
        <dbReference type="PROSITE" id="PS50109"/>
    </source>
</evidence>
<evidence type="ECO:0000256" key="9">
    <source>
        <dbReference type="ARBA" id="ARBA00023012"/>
    </source>
</evidence>
<dbReference type="SUPFAM" id="SSF55874">
    <property type="entry name" value="ATPase domain of HSP90 chaperone/DNA topoisomerase II/histidine kinase"/>
    <property type="match status" value="1"/>
</dbReference>
<dbReference type="InterPro" id="IPR003660">
    <property type="entry name" value="HAMP_dom"/>
</dbReference>
<dbReference type="Gene3D" id="6.10.340.10">
    <property type="match status" value="1"/>
</dbReference>
<evidence type="ECO:0000256" key="2">
    <source>
        <dbReference type="ARBA" id="ARBA00004370"/>
    </source>
</evidence>
<dbReference type="SMART" id="SM00387">
    <property type="entry name" value="HATPase_c"/>
    <property type="match status" value="1"/>
</dbReference>
<gene>
    <name evidence="13" type="ORF">G3N56_00440</name>
</gene>
<dbReference type="InterPro" id="IPR003594">
    <property type="entry name" value="HATPase_dom"/>
</dbReference>
<evidence type="ECO:0000256" key="5">
    <source>
        <dbReference type="ARBA" id="ARBA00022679"/>
    </source>
</evidence>
<dbReference type="Pfam" id="PF00512">
    <property type="entry name" value="HisKA"/>
    <property type="match status" value="1"/>
</dbReference>
<dbReference type="PROSITE" id="PS50885">
    <property type="entry name" value="HAMP"/>
    <property type="match status" value="1"/>
</dbReference>
<dbReference type="Gene3D" id="1.10.287.130">
    <property type="match status" value="1"/>
</dbReference>
<evidence type="ECO:0000256" key="10">
    <source>
        <dbReference type="SAM" id="Phobius"/>
    </source>
</evidence>
<keyword evidence="4" id="KW-0597">Phosphoprotein</keyword>
<dbReference type="Proteomes" id="UP000469724">
    <property type="component" value="Unassembled WGS sequence"/>
</dbReference>
<keyword evidence="10" id="KW-0812">Transmembrane</keyword>
<dbReference type="RefSeq" id="WP_163300266.1">
    <property type="nucleotide sequence ID" value="NZ_JAAGRQ010000001.1"/>
</dbReference>
<keyword evidence="7 13" id="KW-0418">Kinase</keyword>
<dbReference type="InterPro" id="IPR036097">
    <property type="entry name" value="HisK_dim/P_sf"/>
</dbReference>
<comment type="catalytic activity">
    <reaction evidence="1">
        <text>ATP + protein L-histidine = ADP + protein N-phospho-L-histidine.</text>
        <dbReference type="EC" id="2.7.13.3"/>
    </reaction>
</comment>
<dbReference type="InterPro" id="IPR003661">
    <property type="entry name" value="HisK_dim/P_dom"/>
</dbReference>
<dbReference type="PANTHER" id="PTHR43065:SF10">
    <property type="entry name" value="PEROXIDE STRESS-ACTIVATED HISTIDINE KINASE MAK3"/>
    <property type="match status" value="1"/>
</dbReference>
<dbReference type="PRINTS" id="PR00344">
    <property type="entry name" value="BCTRLSENSOR"/>
</dbReference>
<dbReference type="SUPFAM" id="SSF47384">
    <property type="entry name" value="Homodimeric domain of signal transducing histidine kinase"/>
    <property type="match status" value="1"/>
</dbReference>
<keyword evidence="10" id="KW-1133">Transmembrane helix</keyword>
<sequence length="483" mass="52929">MRDANRFKVFFNSIKGKIFTLFLVAFLAASGLTLLNVWTLSAMRERLVLSERYDDFLNAILEARRFEKNLFIYGEKENYRDGMAYLDQAATALAELGGDIVRISDAGDLANIQETLTRYRQEFSALESARLSGMDVARGTGKQLVDLASDLIATKRERIHRTIVVVSLLPCAYLGIFLVFMAFLIKVINHSLLRPLGLVGQITARVATGDFSPVRHGGHHIVEIAGLLDALDRMALELAAHQEDLLQARKIAALGTLTAGIAHEINNPINNIMLSAESMIEIHGQDLDEDGREIVSDILSQAERAGEIVRNLLDFSRTEKARFSPLSPEVIVESSLALVKNQIMISGLTVGVDVPPGLPGVVGNLRHLQQVFVNLLQNAVHATAPGGRIDILAREEPNSVRLEVRDTGKGIDKALLPHIFEPFFTTKDVGKGTGLGLAVTYSIIKRHSGRIEVESEPGLGTTFIIHLPRTAAPADKEESEHAV</sequence>
<keyword evidence="6" id="KW-0547">Nucleotide-binding</keyword>
<name>A0A7K3NHD9_9BACT</name>
<evidence type="ECO:0000256" key="3">
    <source>
        <dbReference type="ARBA" id="ARBA00012438"/>
    </source>
</evidence>
<dbReference type="PANTHER" id="PTHR43065">
    <property type="entry name" value="SENSOR HISTIDINE KINASE"/>
    <property type="match status" value="1"/>
</dbReference>
<dbReference type="GO" id="GO:0000155">
    <property type="term" value="F:phosphorelay sensor kinase activity"/>
    <property type="evidence" value="ECO:0007669"/>
    <property type="project" value="InterPro"/>
</dbReference>
<feature type="domain" description="Histidine kinase" evidence="11">
    <location>
        <begin position="260"/>
        <end position="471"/>
    </location>
</feature>
<dbReference type="GO" id="GO:0016020">
    <property type="term" value="C:membrane"/>
    <property type="evidence" value="ECO:0007669"/>
    <property type="project" value="UniProtKB-SubCell"/>
</dbReference>
<evidence type="ECO:0000259" key="12">
    <source>
        <dbReference type="PROSITE" id="PS50885"/>
    </source>
</evidence>
<evidence type="ECO:0000256" key="6">
    <source>
        <dbReference type="ARBA" id="ARBA00022741"/>
    </source>
</evidence>
<evidence type="ECO:0000256" key="1">
    <source>
        <dbReference type="ARBA" id="ARBA00000085"/>
    </source>
</evidence>
<proteinExistence type="predicted"/>
<dbReference type="PROSITE" id="PS50109">
    <property type="entry name" value="HIS_KIN"/>
    <property type="match status" value="1"/>
</dbReference>
<evidence type="ECO:0000256" key="4">
    <source>
        <dbReference type="ARBA" id="ARBA00022553"/>
    </source>
</evidence>
<evidence type="ECO:0000256" key="7">
    <source>
        <dbReference type="ARBA" id="ARBA00022777"/>
    </source>
</evidence>
<comment type="subcellular location">
    <subcellularLocation>
        <location evidence="2">Membrane</location>
    </subcellularLocation>
</comment>
<evidence type="ECO:0000256" key="8">
    <source>
        <dbReference type="ARBA" id="ARBA00022840"/>
    </source>
</evidence>
<keyword evidence="10" id="KW-0472">Membrane</keyword>
<comment type="caution">
    <text evidence="13">The sequence shown here is derived from an EMBL/GenBank/DDBJ whole genome shotgun (WGS) entry which is preliminary data.</text>
</comment>
<dbReference type="InterPro" id="IPR036890">
    <property type="entry name" value="HATPase_C_sf"/>
</dbReference>
<dbReference type="Gene3D" id="3.30.565.10">
    <property type="entry name" value="Histidine kinase-like ATPase, C-terminal domain"/>
    <property type="match status" value="1"/>
</dbReference>
<dbReference type="AlphaFoldDB" id="A0A7K3NHD9"/>
<keyword evidence="8" id="KW-0067">ATP-binding</keyword>
<keyword evidence="14" id="KW-1185">Reference proteome</keyword>
<dbReference type="InterPro" id="IPR004358">
    <property type="entry name" value="Sig_transdc_His_kin-like_C"/>
</dbReference>
<feature type="transmembrane region" description="Helical" evidence="10">
    <location>
        <begin position="163"/>
        <end position="185"/>
    </location>
</feature>
<dbReference type="EMBL" id="JAAGRQ010000001">
    <property type="protein sequence ID" value="NDY55213.1"/>
    <property type="molecule type" value="Genomic_DNA"/>
</dbReference>
<evidence type="ECO:0000313" key="14">
    <source>
        <dbReference type="Proteomes" id="UP000469724"/>
    </source>
</evidence>
<dbReference type="SMART" id="SM00388">
    <property type="entry name" value="HisKA"/>
    <property type="match status" value="1"/>
</dbReference>
<dbReference type="InterPro" id="IPR005467">
    <property type="entry name" value="His_kinase_dom"/>
</dbReference>
<evidence type="ECO:0000313" key="13">
    <source>
        <dbReference type="EMBL" id="NDY55213.1"/>
    </source>
</evidence>
<protein>
    <recommendedName>
        <fullName evidence="3">histidine kinase</fullName>
        <ecNumber evidence="3">2.7.13.3</ecNumber>
    </recommendedName>
</protein>
<dbReference type="CDD" id="cd00082">
    <property type="entry name" value="HisKA"/>
    <property type="match status" value="1"/>
</dbReference>
<organism evidence="13 14">
    <name type="scientific">Desulfolutivibrio sulfodismutans</name>
    <dbReference type="NCBI Taxonomy" id="63561"/>
    <lineage>
        <taxon>Bacteria</taxon>
        <taxon>Pseudomonadati</taxon>
        <taxon>Thermodesulfobacteriota</taxon>
        <taxon>Desulfovibrionia</taxon>
        <taxon>Desulfovibrionales</taxon>
        <taxon>Desulfovibrionaceae</taxon>
        <taxon>Desulfolutivibrio</taxon>
    </lineage>
</organism>
<keyword evidence="9" id="KW-0902">Two-component regulatory system</keyword>
<reference evidence="13 14" key="1">
    <citation type="submission" date="2020-02" db="EMBL/GenBank/DDBJ databases">
        <title>Comparative genomics of sulfur disproportionating microorganisms.</title>
        <authorList>
            <person name="Ward L.M."/>
            <person name="Bertran E."/>
            <person name="Johnston D.T."/>
        </authorList>
    </citation>
    <scope>NUCLEOTIDE SEQUENCE [LARGE SCALE GENOMIC DNA]</scope>
    <source>
        <strain evidence="13 14">DSM 3696</strain>
    </source>
</reference>
<feature type="transmembrane region" description="Helical" evidence="10">
    <location>
        <begin position="18"/>
        <end position="38"/>
    </location>
</feature>
<dbReference type="Pfam" id="PF02518">
    <property type="entry name" value="HATPase_c"/>
    <property type="match status" value="1"/>
</dbReference>
<dbReference type="EC" id="2.7.13.3" evidence="3"/>
<feature type="domain" description="HAMP" evidence="12">
    <location>
        <begin position="190"/>
        <end position="243"/>
    </location>
</feature>